<dbReference type="FunFam" id="2.10.25.10:FF:000148">
    <property type="entry name" value="Delta-like protein"/>
    <property type="match status" value="1"/>
</dbReference>
<dbReference type="GO" id="GO:0005112">
    <property type="term" value="F:Notch binding"/>
    <property type="evidence" value="ECO:0007669"/>
    <property type="project" value="TreeGrafter"/>
</dbReference>
<evidence type="ECO:0000256" key="11">
    <source>
        <dbReference type="ARBA" id="ARBA00023180"/>
    </source>
</evidence>
<feature type="region of interest" description="Disordered" evidence="15">
    <location>
        <begin position="43"/>
        <end position="67"/>
    </location>
</feature>
<keyword evidence="10 12" id="KW-1015">Disulfide bond</keyword>
<evidence type="ECO:0000259" key="17">
    <source>
        <dbReference type="PROSITE" id="PS51051"/>
    </source>
</evidence>
<feature type="domain" description="EGF-like" evidence="16">
    <location>
        <begin position="294"/>
        <end position="330"/>
    </location>
</feature>
<dbReference type="Gene3D" id="2.10.25.10">
    <property type="entry name" value="Laminin"/>
    <property type="match status" value="4"/>
</dbReference>
<organism evidence="18 19">
    <name type="scientific">Takifugu flavidus</name>
    <name type="common">sansaifugu</name>
    <dbReference type="NCBI Taxonomy" id="433684"/>
    <lineage>
        <taxon>Eukaryota</taxon>
        <taxon>Metazoa</taxon>
        <taxon>Chordata</taxon>
        <taxon>Craniata</taxon>
        <taxon>Vertebrata</taxon>
        <taxon>Euteleostomi</taxon>
        <taxon>Actinopterygii</taxon>
        <taxon>Neopterygii</taxon>
        <taxon>Teleostei</taxon>
        <taxon>Neoteleostei</taxon>
        <taxon>Acanthomorphata</taxon>
        <taxon>Eupercaria</taxon>
        <taxon>Tetraodontiformes</taxon>
        <taxon>Tetradontoidea</taxon>
        <taxon>Tetraodontidae</taxon>
        <taxon>Takifugu</taxon>
    </lineage>
</organism>
<comment type="caution">
    <text evidence="12">Lacks conserved residue(s) required for the propagation of feature annotation.</text>
</comment>
<dbReference type="FunFam" id="2.10.25.10:FF:000095">
    <property type="entry name" value="Notch, isoform B"/>
    <property type="match status" value="1"/>
</dbReference>
<feature type="disulfide bond" evidence="12">
    <location>
        <begin position="320"/>
        <end position="329"/>
    </location>
</feature>
<comment type="subcellular location">
    <subcellularLocation>
        <location evidence="1 14">Membrane</location>
        <topology evidence="1 14">Single-pass type I membrane protein</topology>
    </subcellularLocation>
</comment>
<dbReference type="EMBL" id="RHFK02000008">
    <property type="protein sequence ID" value="TWW72443.1"/>
    <property type="molecule type" value="Genomic_DNA"/>
</dbReference>
<dbReference type="PROSITE" id="PS00010">
    <property type="entry name" value="ASX_HYDROXYL"/>
    <property type="match status" value="1"/>
</dbReference>
<keyword evidence="6 14" id="KW-0677">Repeat</keyword>
<dbReference type="InterPro" id="IPR001774">
    <property type="entry name" value="DSL"/>
</dbReference>
<dbReference type="FunFam" id="2.10.25.10:FF:000018">
    <property type="entry name" value="Delta-like 1"/>
    <property type="match status" value="1"/>
</dbReference>
<feature type="disulfide bond" evidence="13">
    <location>
        <begin position="143"/>
        <end position="152"/>
    </location>
</feature>
<feature type="domain" description="EGF-like" evidence="16">
    <location>
        <begin position="254"/>
        <end position="292"/>
    </location>
</feature>
<feature type="disulfide bond" evidence="12">
    <location>
        <begin position="358"/>
        <end position="367"/>
    </location>
</feature>
<dbReference type="Gene3D" id="2.10.25.140">
    <property type="match status" value="1"/>
</dbReference>
<dbReference type="Pfam" id="PF01414">
    <property type="entry name" value="DSL"/>
    <property type="match status" value="1"/>
</dbReference>
<comment type="caution">
    <text evidence="18">The sequence shown here is derived from an EMBL/GenBank/DDBJ whole genome shotgun (WGS) entry which is preliminary data.</text>
</comment>
<keyword evidence="8 14" id="KW-1133">Transmembrane helix</keyword>
<feature type="disulfide bond" evidence="13">
    <location>
        <begin position="156"/>
        <end position="168"/>
    </location>
</feature>
<dbReference type="InterPro" id="IPR000742">
    <property type="entry name" value="EGF"/>
</dbReference>
<dbReference type="Pfam" id="PF12661">
    <property type="entry name" value="hEGF"/>
    <property type="match status" value="1"/>
</dbReference>
<keyword evidence="4 14" id="KW-0812">Transmembrane</keyword>
<dbReference type="FunFam" id="2.10.25.140:FF:000001">
    <property type="entry name" value="Delta-like protein"/>
    <property type="match status" value="1"/>
</dbReference>
<dbReference type="GO" id="GO:0035239">
    <property type="term" value="P:tube morphogenesis"/>
    <property type="evidence" value="ECO:0007669"/>
    <property type="project" value="UniProtKB-ARBA"/>
</dbReference>
<sequence length="415" mass="44706">MSGGGKQSDGLSSKVAAVRGNELQVKGQKVPRCGDERLVEQAVAGSRGAPRGAARGAARCVSPRQQRPRRSAIGPYFYLIAGDEQQVRLCDSEELSFPSRRHGEELLIQRSIYKGMINPGEEKQTVASQSPGARLEYTIRVRCDEHYYGPKCNKVCRPRDDYFGHYVCDHLGDRECMEGWTNLSTSCKTAVCRQGCSPEHGTCATPGECSCNYGWQGALCDECLPYPGCVHGTCGVPWECICEKNWGGLLCDKDLNYCGTNRPCRNGGTCMNTEPDEYNCACPDGYSGKNCQIAEHACASNPCANGGTCHEVPSGFECHCPPGWSGPTCAKDTDECASGPCLHGGTCIDMVNGFDCICPPQWAGRTCQIGNAPPAAPPPPACSGILFVDLFILTRFQPRACEGDETLVSSAPRAR</sequence>
<dbReference type="GO" id="GO:0007219">
    <property type="term" value="P:Notch signaling pathway"/>
    <property type="evidence" value="ECO:0007669"/>
    <property type="project" value="TreeGrafter"/>
</dbReference>
<dbReference type="CDD" id="cd00054">
    <property type="entry name" value="EGF_CA"/>
    <property type="match status" value="3"/>
</dbReference>
<keyword evidence="3 12" id="KW-0245">EGF-like domain</keyword>
<keyword evidence="19" id="KW-1185">Reference proteome</keyword>
<dbReference type="PROSITE" id="PS00022">
    <property type="entry name" value="EGF_1"/>
    <property type="match status" value="4"/>
</dbReference>
<dbReference type="GO" id="GO:0016020">
    <property type="term" value="C:membrane"/>
    <property type="evidence" value="ECO:0007669"/>
    <property type="project" value="UniProtKB-SubCell"/>
</dbReference>
<evidence type="ECO:0000256" key="3">
    <source>
        <dbReference type="ARBA" id="ARBA00022536"/>
    </source>
</evidence>
<evidence type="ECO:0000256" key="6">
    <source>
        <dbReference type="ARBA" id="ARBA00022737"/>
    </source>
</evidence>
<dbReference type="PROSITE" id="PS01187">
    <property type="entry name" value="EGF_CA"/>
    <property type="match status" value="1"/>
</dbReference>
<keyword evidence="7" id="KW-0106">Calcium</keyword>
<dbReference type="InterPro" id="IPR018097">
    <property type="entry name" value="EGF_Ca-bd_CS"/>
</dbReference>
<keyword evidence="11" id="KW-0325">Glycoprotein</keyword>
<dbReference type="PROSITE" id="PS51051">
    <property type="entry name" value="DSL"/>
    <property type="match status" value="1"/>
</dbReference>
<evidence type="ECO:0000256" key="7">
    <source>
        <dbReference type="ARBA" id="ARBA00022837"/>
    </source>
</evidence>
<comment type="function">
    <text evidence="14">Putative Notch ligand involved in the mediation of Notch signaling.</text>
</comment>
<name>A0A5C6NYQ1_9TELE</name>
<protein>
    <recommendedName>
        <fullName evidence="14">Delta-like protein</fullName>
    </recommendedName>
</protein>
<reference evidence="18 19" key="1">
    <citation type="submission" date="2019-04" db="EMBL/GenBank/DDBJ databases">
        <title>Chromosome genome assembly for Takifugu flavidus.</title>
        <authorList>
            <person name="Xiao S."/>
        </authorList>
    </citation>
    <scope>NUCLEOTIDE SEQUENCE [LARGE SCALE GENOMIC DNA]</scope>
    <source>
        <strain evidence="18">HTHZ2018</strain>
        <tissue evidence="18">Muscle</tissue>
    </source>
</reference>
<evidence type="ECO:0000256" key="9">
    <source>
        <dbReference type="ARBA" id="ARBA00023136"/>
    </source>
</evidence>
<dbReference type="Pfam" id="PF21700">
    <property type="entry name" value="EGF_DL_JAG"/>
    <property type="match status" value="1"/>
</dbReference>
<evidence type="ECO:0000256" key="1">
    <source>
        <dbReference type="ARBA" id="ARBA00004479"/>
    </source>
</evidence>
<evidence type="ECO:0000313" key="18">
    <source>
        <dbReference type="EMBL" id="TWW72443.1"/>
    </source>
</evidence>
<dbReference type="GO" id="GO:0030855">
    <property type="term" value="P:epithelial cell differentiation"/>
    <property type="evidence" value="ECO:0007669"/>
    <property type="project" value="UniProtKB-ARBA"/>
</dbReference>
<dbReference type="InterPro" id="IPR001881">
    <property type="entry name" value="EGF-like_Ca-bd_dom"/>
</dbReference>
<evidence type="ECO:0000256" key="15">
    <source>
        <dbReference type="SAM" id="MobiDB-lite"/>
    </source>
</evidence>
<evidence type="ECO:0000256" key="10">
    <source>
        <dbReference type="ARBA" id="ARBA00023157"/>
    </source>
</evidence>
<feature type="disulfide bond" evidence="12">
    <location>
        <begin position="282"/>
        <end position="291"/>
    </location>
</feature>
<dbReference type="Pfam" id="PF00008">
    <property type="entry name" value="EGF"/>
    <property type="match status" value="2"/>
</dbReference>
<accession>A0A5C6NYQ1</accession>
<evidence type="ECO:0000256" key="8">
    <source>
        <dbReference type="ARBA" id="ARBA00022989"/>
    </source>
</evidence>
<dbReference type="PROSITE" id="PS50026">
    <property type="entry name" value="EGF_3"/>
    <property type="match status" value="3"/>
</dbReference>
<evidence type="ECO:0000313" key="19">
    <source>
        <dbReference type="Proteomes" id="UP000324091"/>
    </source>
</evidence>
<dbReference type="SMART" id="SM00051">
    <property type="entry name" value="DSL"/>
    <property type="match status" value="1"/>
</dbReference>
<evidence type="ECO:0000256" key="12">
    <source>
        <dbReference type="PROSITE-ProRule" id="PRU00076"/>
    </source>
</evidence>
<proteinExistence type="predicted"/>
<dbReference type="GO" id="GO:0048732">
    <property type="term" value="P:gland development"/>
    <property type="evidence" value="ECO:0007669"/>
    <property type="project" value="UniProtKB-ARBA"/>
</dbReference>
<dbReference type="FunFam" id="2.10.25.10:FF:000122">
    <property type="entry name" value="Protein crumbs homolog 2"/>
    <property type="match status" value="1"/>
</dbReference>
<keyword evidence="2 14" id="KW-0217">Developmental protein</keyword>
<evidence type="ECO:0000256" key="14">
    <source>
        <dbReference type="RuleBase" id="RU280815"/>
    </source>
</evidence>
<dbReference type="PANTHER" id="PTHR12916">
    <property type="entry name" value="CYTOCHROME C OXIDASE POLYPEPTIDE VIC-2"/>
    <property type="match status" value="1"/>
</dbReference>
<gene>
    <name evidence="18" type="ORF">D4764_16G0009400</name>
</gene>
<feature type="compositionally biased region" description="Low complexity" evidence="15">
    <location>
        <begin position="43"/>
        <end position="59"/>
    </location>
</feature>
<dbReference type="AlphaFoldDB" id="A0A5C6NYQ1"/>
<dbReference type="SMART" id="SM00179">
    <property type="entry name" value="EGF_CA"/>
    <property type="match status" value="3"/>
</dbReference>
<evidence type="ECO:0000256" key="2">
    <source>
        <dbReference type="ARBA" id="ARBA00022473"/>
    </source>
</evidence>
<keyword evidence="5 14" id="KW-0732">Signal</keyword>
<dbReference type="PROSITE" id="PS01186">
    <property type="entry name" value="EGF_2"/>
    <property type="match status" value="2"/>
</dbReference>
<evidence type="ECO:0000259" key="16">
    <source>
        <dbReference type="PROSITE" id="PS50026"/>
    </source>
</evidence>
<evidence type="ECO:0000256" key="13">
    <source>
        <dbReference type="PROSITE-ProRule" id="PRU00377"/>
    </source>
</evidence>
<dbReference type="GO" id="GO:0005509">
    <property type="term" value="F:calcium ion binding"/>
    <property type="evidence" value="ECO:0007669"/>
    <property type="project" value="InterPro"/>
</dbReference>
<dbReference type="GO" id="GO:0030182">
    <property type="term" value="P:neuron differentiation"/>
    <property type="evidence" value="ECO:0007669"/>
    <property type="project" value="UniProtKB-ARBA"/>
</dbReference>
<dbReference type="InterPro" id="IPR013032">
    <property type="entry name" value="EGF-like_CS"/>
</dbReference>
<dbReference type="GO" id="GO:0048468">
    <property type="term" value="P:cell development"/>
    <property type="evidence" value="ECO:0007669"/>
    <property type="project" value="UniProtKB-ARBA"/>
</dbReference>
<evidence type="ECO:0000256" key="5">
    <source>
        <dbReference type="ARBA" id="ARBA00022729"/>
    </source>
</evidence>
<keyword evidence="9 14" id="KW-0472">Membrane</keyword>
<dbReference type="PANTHER" id="PTHR12916:SF12">
    <property type="entry name" value="DELTA-LIKE PROTEIN"/>
    <property type="match status" value="1"/>
</dbReference>
<dbReference type="SMART" id="SM00181">
    <property type="entry name" value="EGF"/>
    <property type="match status" value="5"/>
</dbReference>
<dbReference type="InterPro" id="IPR000152">
    <property type="entry name" value="EGF-type_Asp/Asn_hydroxyl_site"/>
</dbReference>
<dbReference type="Gene3D" id="2.60.40.3510">
    <property type="match status" value="1"/>
</dbReference>
<dbReference type="Proteomes" id="UP000324091">
    <property type="component" value="Chromosome 16"/>
</dbReference>
<evidence type="ECO:0000256" key="4">
    <source>
        <dbReference type="ARBA" id="ARBA00022692"/>
    </source>
</evidence>
<feature type="domain" description="DSL" evidence="17">
    <location>
        <begin position="141"/>
        <end position="185"/>
    </location>
</feature>
<dbReference type="SUPFAM" id="SSF57196">
    <property type="entry name" value="EGF/Laminin"/>
    <property type="match status" value="3"/>
</dbReference>
<feature type="domain" description="EGF-like" evidence="16">
    <location>
        <begin position="332"/>
        <end position="368"/>
    </location>
</feature>